<keyword evidence="1" id="KW-0812">Transmembrane</keyword>
<evidence type="ECO:0000313" key="3">
    <source>
        <dbReference type="Proteomes" id="UP000006903"/>
    </source>
</evidence>
<keyword evidence="1" id="KW-0472">Membrane</keyword>
<protein>
    <submittedName>
        <fullName evidence="2">Uncharacterized protein</fullName>
    </submittedName>
</protein>
<evidence type="ECO:0000256" key="1">
    <source>
        <dbReference type="SAM" id="Phobius"/>
    </source>
</evidence>
<dbReference type="eggNOG" id="arCOG10280">
    <property type="taxonomic scope" value="Archaea"/>
</dbReference>
<accession>B8D5S6</accession>
<dbReference type="EMBL" id="CP001140">
    <property type="protein sequence ID" value="ACL11457.1"/>
    <property type="molecule type" value="Genomic_DNA"/>
</dbReference>
<reference evidence="2 3" key="1">
    <citation type="journal article" date="2009" name="J. Bacteriol.">
        <title>Complete genome sequence of the anaerobic, protein-degrading hyperthermophilic crenarchaeon Desulfurococcus kamchatkensis.</title>
        <authorList>
            <person name="Ravin N.V."/>
            <person name="Mardanov A.V."/>
            <person name="Beletsky A.V."/>
            <person name="Kublanov I.V."/>
            <person name="Kolganova T.V."/>
            <person name="Lebedinsky A.V."/>
            <person name="Chernyh N.A."/>
            <person name="Bonch-Osmolovskaya E.A."/>
            <person name="Skryabin K.G."/>
        </authorList>
    </citation>
    <scope>NUCLEOTIDE SEQUENCE [LARGE SCALE GENOMIC DNA]</scope>
    <source>
        <strain evidence="3">DSM 18924 / JCM 16383 / VKM B-2413 / 1221n</strain>
    </source>
</reference>
<keyword evidence="1" id="KW-1133">Transmembrane helix</keyword>
<evidence type="ECO:0000313" key="2">
    <source>
        <dbReference type="EMBL" id="ACL11457.1"/>
    </source>
</evidence>
<dbReference type="Proteomes" id="UP000006903">
    <property type="component" value="Chromosome"/>
</dbReference>
<dbReference type="AlphaFoldDB" id="B8D5S6"/>
<feature type="transmembrane region" description="Helical" evidence="1">
    <location>
        <begin position="6"/>
        <end position="25"/>
    </location>
</feature>
<feature type="transmembrane region" description="Helical" evidence="1">
    <location>
        <begin position="37"/>
        <end position="57"/>
    </location>
</feature>
<organism evidence="2 3">
    <name type="scientific">Desulfurococcus amylolyticus (strain DSM 18924 / JCM 16383 / VKM B-2413 / 1221n)</name>
    <name type="common">Desulfurococcus kamchatkensis</name>
    <dbReference type="NCBI Taxonomy" id="490899"/>
    <lineage>
        <taxon>Archaea</taxon>
        <taxon>Thermoproteota</taxon>
        <taxon>Thermoprotei</taxon>
        <taxon>Desulfurococcales</taxon>
        <taxon>Desulfurococcaceae</taxon>
        <taxon>Desulfurococcus</taxon>
    </lineage>
</organism>
<gene>
    <name evidence="2" type="ordered locus">DKAM_1131</name>
</gene>
<name>B8D5S6_DESA1</name>
<sequence length="123" mass="13717">MIMLDPSVYLYSGVIGVLIVVLLFIFSLFELKGLVKIFFTVVALILITLHYIIIYNVSHYERLTLYPFTILEETDMGGSVSPDIGQVTILALIILWRKELLGLLQGKTTGGENSVPSSNTRPQ</sequence>
<dbReference type="KEGG" id="dka:DKAM_1131"/>
<dbReference type="HOGENOM" id="CLU_2010016_0_0_2"/>
<proteinExistence type="predicted"/>